<keyword evidence="3" id="KW-1185">Reference proteome</keyword>
<evidence type="ECO:0000256" key="1">
    <source>
        <dbReference type="SAM" id="MobiDB-lite"/>
    </source>
</evidence>
<comment type="caution">
    <text evidence="2">The sequence shown here is derived from an EMBL/GenBank/DDBJ whole genome shotgun (WGS) entry which is preliminary data.</text>
</comment>
<dbReference type="OrthoDB" id="5401902at2759"/>
<dbReference type="AlphaFoldDB" id="A0A8H4Q426"/>
<evidence type="ECO:0000313" key="3">
    <source>
        <dbReference type="Proteomes" id="UP000562929"/>
    </source>
</evidence>
<dbReference type="Proteomes" id="UP000562929">
    <property type="component" value="Unassembled WGS sequence"/>
</dbReference>
<evidence type="ECO:0000313" key="2">
    <source>
        <dbReference type="EMBL" id="KAF4584452.1"/>
    </source>
</evidence>
<name>A0A8H4Q426_9HYPO</name>
<gene>
    <name evidence="2" type="ORF">GQ602_005825</name>
</gene>
<feature type="region of interest" description="Disordered" evidence="1">
    <location>
        <begin position="287"/>
        <end position="327"/>
    </location>
</feature>
<accession>A0A8H4Q426</accession>
<dbReference type="EMBL" id="JAACLJ010000006">
    <property type="protein sequence ID" value="KAF4584452.1"/>
    <property type="molecule type" value="Genomic_DNA"/>
</dbReference>
<feature type="region of interest" description="Disordered" evidence="1">
    <location>
        <begin position="821"/>
        <end position="907"/>
    </location>
</feature>
<proteinExistence type="predicted"/>
<feature type="region of interest" description="Disordered" evidence="1">
    <location>
        <begin position="383"/>
        <end position="415"/>
    </location>
</feature>
<feature type="region of interest" description="Disordered" evidence="1">
    <location>
        <begin position="566"/>
        <end position="598"/>
    </location>
</feature>
<organism evidence="2 3">
    <name type="scientific">Ophiocordyceps camponoti-floridani</name>
    <dbReference type="NCBI Taxonomy" id="2030778"/>
    <lineage>
        <taxon>Eukaryota</taxon>
        <taxon>Fungi</taxon>
        <taxon>Dikarya</taxon>
        <taxon>Ascomycota</taxon>
        <taxon>Pezizomycotina</taxon>
        <taxon>Sordariomycetes</taxon>
        <taxon>Hypocreomycetidae</taxon>
        <taxon>Hypocreales</taxon>
        <taxon>Ophiocordycipitaceae</taxon>
        <taxon>Ophiocordyceps</taxon>
    </lineage>
</organism>
<sequence length="1028" mass="110944">MVITRSRRAKRILRCLSAAQHEDHVLSCSTTPLIRYNLLHDYHRCVQVSVELGGPTDRLSVPFSFGALPRFLRSQLEAQKIADGSRLLLRLAPLLTFVQAHLPKFDRSRAFPTLFVWHSRENHRSYLVFAFVEIRMVSKTYTARELLRLRKASAGREFYDRLAEKLRKDQGLGESKAPRRRSTFLTVVTGDIHRMPPRGSLPLIVEEDVEAPAKLNPPPVQNIATRQLDGTDAEWKYRGRIESEEDVAHPICGPAGPSAQKDEGFQRFYKSVVSPTHVRVTAGGRIVPNTRCSSSPSAKWSKDKADAGHLGRGAGREQPNQAPVPIPHPSFGSFPAMVPGFAPAMTPGMSVPFHMMPWPLGVNMGGGFGMLHPHMAAMSAHMPGSMSSAASTKSDKHSETGASENTGSVRISPPEHFDHGRPFFYNGQWMMPPGPAMMPLGMPSMAGFPMPLAGQAVMHPRYGMHPMMHLHTMRSDPSLSSQAGPSPGVAPFTGAPHPPVSSIRHSEITKRQLENLRSHLRFIEDQLLYNKHQIDERVMEQQTQVLRHQIQLFEKNLEAQLTIEEGQNPQIDSNEESTGSDSSNDGLGSRPLTANDARTRNEAQSFLTSRDDTPQARVARGLAAQHSPGAAHTKPLPLKSALKKPRNDENIRKTSSLPVSAALAPPFQPRVDGSAGPSTADYPLYASGPMAASDSSGADTEAREDAETLSYATGFQHGYGPRAPTGSADYALGPDSMDDEQRARGMYWANAPRSLPSRPAKFGGRAIQLSSPVKGGSSASDAASSPVGQHFRVPGGNIGSGYNLSAAKADSDPLETCVRSFQKTHRSQATQSEELPRIESPGTPTPASAKQTPRKGPSPAGRSYDDFRKALTGSLRASGCPVESKSSSESGDDSNLLFKGRKSTPASRYRATAALQYDCEADMCRGKNPNDILQTILKKGKSSGAAIPGTVSSMTAQGVLPNYAGHATASLTPAIANTPVSPQKGSSRKPAAISVDATPAASQDEEKKLENRPPTGNTAKGSLRRAGV</sequence>
<feature type="region of interest" description="Disordered" evidence="1">
    <location>
        <begin position="768"/>
        <end position="794"/>
    </location>
</feature>
<feature type="compositionally biased region" description="Polar residues" evidence="1">
    <location>
        <begin position="566"/>
        <end position="586"/>
    </location>
</feature>
<reference evidence="2 3" key="1">
    <citation type="journal article" date="2020" name="G3 (Bethesda)">
        <title>Genetic Underpinnings of Host Manipulation by Ophiocordyceps as Revealed by Comparative Transcriptomics.</title>
        <authorList>
            <person name="Will I."/>
            <person name="Das B."/>
            <person name="Trinh T."/>
            <person name="Brachmann A."/>
            <person name="Ohm R.A."/>
            <person name="de Bekker C."/>
        </authorList>
    </citation>
    <scope>NUCLEOTIDE SEQUENCE [LARGE SCALE GENOMIC DNA]</scope>
    <source>
        <strain evidence="2 3">EC05</strain>
    </source>
</reference>
<feature type="compositionally biased region" description="Basic and acidic residues" evidence="1">
    <location>
        <begin position="300"/>
        <end position="309"/>
    </location>
</feature>
<protein>
    <submittedName>
        <fullName evidence="2">Uncharacterized protein</fullName>
    </submittedName>
</protein>
<feature type="region of interest" description="Disordered" evidence="1">
    <location>
        <begin position="974"/>
        <end position="1028"/>
    </location>
</feature>
<feature type="region of interest" description="Disordered" evidence="1">
    <location>
        <begin position="620"/>
        <end position="706"/>
    </location>
</feature>
<feature type="compositionally biased region" description="Polar residues" evidence="1">
    <location>
        <begin position="400"/>
        <end position="409"/>
    </location>
</feature>